<accession>A0A6C0AXP0</accession>
<feature type="transmembrane region" description="Helical" evidence="1">
    <location>
        <begin position="53"/>
        <end position="75"/>
    </location>
</feature>
<keyword evidence="1" id="KW-1133">Transmembrane helix</keyword>
<feature type="transmembrane region" description="Helical" evidence="1">
    <location>
        <begin position="6"/>
        <end position="24"/>
    </location>
</feature>
<name>A0A6C0AXP0_9ZZZZ</name>
<reference evidence="2" key="1">
    <citation type="journal article" date="2020" name="Nature">
        <title>Giant virus diversity and host interactions through global metagenomics.</title>
        <authorList>
            <person name="Schulz F."/>
            <person name="Roux S."/>
            <person name="Paez-Espino D."/>
            <person name="Jungbluth S."/>
            <person name="Walsh D.A."/>
            <person name="Denef V.J."/>
            <person name="McMahon K.D."/>
            <person name="Konstantinidis K.T."/>
            <person name="Eloe-Fadrosh E.A."/>
            <person name="Kyrpides N.C."/>
            <person name="Woyke T."/>
        </authorList>
    </citation>
    <scope>NUCLEOTIDE SEQUENCE</scope>
    <source>
        <strain evidence="2">GVMAG-S-ERX556022-25</strain>
    </source>
</reference>
<evidence type="ECO:0000256" key="1">
    <source>
        <dbReference type="SAM" id="Phobius"/>
    </source>
</evidence>
<evidence type="ECO:0000313" key="2">
    <source>
        <dbReference type="EMBL" id="QHS84739.1"/>
    </source>
</evidence>
<dbReference type="EMBL" id="MN738812">
    <property type="protein sequence ID" value="QHS84739.1"/>
    <property type="molecule type" value="Genomic_DNA"/>
</dbReference>
<sequence length="150" mass="17530">MNNSNLIIYTFVVTAIWDVILRFMSLNYNKLPKIIDSFLPFIKDLKPYFENHTLLAAALIAGFVGATTQPIIIFFMSFPKNLKNYKYIFKFLILSFIISGLYGFIMKWSGLFPHLQRYYYDKLGVIRSIYHDGISGLIVQITLLFLFNIF</sequence>
<keyword evidence="1" id="KW-0472">Membrane</keyword>
<protein>
    <submittedName>
        <fullName evidence="2">Uncharacterized protein</fullName>
    </submittedName>
</protein>
<proteinExistence type="predicted"/>
<feature type="transmembrane region" description="Helical" evidence="1">
    <location>
        <begin position="129"/>
        <end position="149"/>
    </location>
</feature>
<dbReference type="AlphaFoldDB" id="A0A6C0AXP0"/>
<organism evidence="2">
    <name type="scientific">viral metagenome</name>
    <dbReference type="NCBI Taxonomy" id="1070528"/>
    <lineage>
        <taxon>unclassified sequences</taxon>
        <taxon>metagenomes</taxon>
        <taxon>organismal metagenomes</taxon>
    </lineage>
</organism>
<feature type="transmembrane region" description="Helical" evidence="1">
    <location>
        <begin position="87"/>
        <end position="108"/>
    </location>
</feature>
<keyword evidence="1" id="KW-0812">Transmembrane</keyword>